<name>A0A8C9KP11_SERCA</name>
<evidence type="ECO:0000313" key="1">
    <source>
        <dbReference type="Ensembl" id="ENSSCAP00000000239.1"/>
    </source>
</evidence>
<dbReference type="AlphaFoldDB" id="A0A8C9KP11"/>
<accession>A0A8C9KP11</accession>
<dbReference type="Proteomes" id="UP000694409">
    <property type="component" value="Unassembled WGS sequence"/>
</dbReference>
<keyword evidence="2" id="KW-1185">Reference proteome</keyword>
<dbReference type="Ensembl" id="ENSSCAT00000000269.1">
    <property type="protein sequence ID" value="ENSSCAP00000000239.1"/>
    <property type="gene ID" value="ENSSCAG00000000225.1"/>
</dbReference>
<evidence type="ECO:0000313" key="2">
    <source>
        <dbReference type="Proteomes" id="UP000694409"/>
    </source>
</evidence>
<organism evidence="1 2">
    <name type="scientific">Serinus canaria</name>
    <name type="common">Island canary</name>
    <name type="synonym">Fringilla canaria</name>
    <dbReference type="NCBI Taxonomy" id="9135"/>
    <lineage>
        <taxon>Eukaryota</taxon>
        <taxon>Metazoa</taxon>
        <taxon>Chordata</taxon>
        <taxon>Craniata</taxon>
        <taxon>Vertebrata</taxon>
        <taxon>Euteleostomi</taxon>
        <taxon>Archelosauria</taxon>
        <taxon>Archosauria</taxon>
        <taxon>Dinosauria</taxon>
        <taxon>Saurischia</taxon>
        <taxon>Theropoda</taxon>
        <taxon>Coelurosauria</taxon>
        <taxon>Aves</taxon>
        <taxon>Neognathae</taxon>
        <taxon>Neoaves</taxon>
        <taxon>Telluraves</taxon>
        <taxon>Australaves</taxon>
        <taxon>Passeriformes</taxon>
        <taxon>Passeroidea</taxon>
        <taxon>Fringillidae</taxon>
        <taxon>Carduelinae</taxon>
        <taxon>Serinus</taxon>
    </lineage>
</organism>
<reference evidence="1" key="1">
    <citation type="submission" date="2025-08" db="UniProtKB">
        <authorList>
            <consortium name="Ensembl"/>
        </authorList>
    </citation>
    <scope>IDENTIFICATION</scope>
</reference>
<protein>
    <submittedName>
        <fullName evidence="1">Uncharacterized protein</fullName>
    </submittedName>
</protein>
<reference evidence="1" key="2">
    <citation type="submission" date="2025-09" db="UniProtKB">
        <authorList>
            <consortium name="Ensembl"/>
        </authorList>
    </citation>
    <scope>IDENTIFICATION</scope>
</reference>
<proteinExistence type="predicted"/>
<sequence length="76" mass="8586">MRMTIMAEDWGTSKSLRSTKPDSCCFSYTTLSLPRAASMFCRTLHTHSLCTSISHKFLGNYLLNMEKTAPFLEQGC</sequence>